<dbReference type="AlphaFoldDB" id="A0AAD6YWG8"/>
<evidence type="ECO:0000313" key="1">
    <source>
        <dbReference type="EMBL" id="KAJ7300603.1"/>
    </source>
</evidence>
<dbReference type="EMBL" id="JARIHO010000159">
    <property type="protein sequence ID" value="KAJ7300603.1"/>
    <property type="molecule type" value="Genomic_DNA"/>
</dbReference>
<name>A0AAD6YWG8_9AGAR</name>
<accession>A0AAD6YWG8</accession>
<gene>
    <name evidence="1" type="ORF">DFH08DRAFT_725167</name>
</gene>
<feature type="non-terminal residue" evidence="1">
    <location>
        <position position="98"/>
    </location>
</feature>
<keyword evidence="2" id="KW-1185">Reference proteome</keyword>
<sequence length="98" mass="11306">LNQLRSHHAPLAKHLHRLNKLPSSNCPCCRQLEHFLHFCPAHDTARRQLRAANRLAAFTKHLLSDPDLLPPLFQYIQRTGRLHAVFGDFTQLEKPNAK</sequence>
<protein>
    <submittedName>
        <fullName evidence="1">Uncharacterized protein</fullName>
    </submittedName>
</protein>
<organism evidence="1 2">
    <name type="scientific">Mycena albidolilacea</name>
    <dbReference type="NCBI Taxonomy" id="1033008"/>
    <lineage>
        <taxon>Eukaryota</taxon>
        <taxon>Fungi</taxon>
        <taxon>Dikarya</taxon>
        <taxon>Basidiomycota</taxon>
        <taxon>Agaricomycotina</taxon>
        <taxon>Agaricomycetes</taxon>
        <taxon>Agaricomycetidae</taxon>
        <taxon>Agaricales</taxon>
        <taxon>Marasmiineae</taxon>
        <taxon>Mycenaceae</taxon>
        <taxon>Mycena</taxon>
    </lineage>
</organism>
<evidence type="ECO:0000313" key="2">
    <source>
        <dbReference type="Proteomes" id="UP001218218"/>
    </source>
</evidence>
<comment type="caution">
    <text evidence="1">The sequence shown here is derived from an EMBL/GenBank/DDBJ whole genome shotgun (WGS) entry which is preliminary data.</text>
</comment>
<dbReference type="Proteomes" id="UP001218218">
    <property type="component" value="Unassembled WGS sequence"/>
</dbReference>
<proteinExistence type="predicted"/>
<reference evidence="1" key="1">
    <citation type="submission" date="2023-03" db="EMBL/GenBank/DDBJ databases">
        <title>Massive genome expansion in bonnet fungi (Mycena s.s.) driven by repeated elements and novel gene families across ecological guilds.</title>
        <authorList>
            <consortium name="Lawrence Berkeley National Laboratory"/>
            <person name="Harder C.B."/>
            <person name="Miyauchi S."/>
            <person name="Viragh M."/>
            <person name="Kuo A."/>
            <person name="Thoen E."/>
            <person name="Andreopoulos B."/>
            <person name="Lu D."/>
            <person name="Skrede I."/>
            <person name="Drula E."/>
            <person name="Henrissat B."/>
            <person name="Morin E."/>
            <person name="Kohler A."/>
            <person name="Barry K."/>
            <person name="LaButti K."/>
            <person name="Morin E."/>
            <person name="Salamov A."/>
            <person name="Lipzen A."/>
            <person name="Mereny Z."/>
            <person name="Hegedus B."/>
            <person name="Baldrian P."/>
            <person name="Stursova M."/>
            <person name="Weitz H."/>
            <person name="Taylor A."/>
            <person name="Grigoriev I.V."/>
            <person name="Nagy L.G."/>
            <person name="Martin F."/>
            <person name="Kauserud H."/>
        </authorList>
    </citation>
    <scope>NUCLEOTIDE SEQUENCE</scope>
    <source>
        <strain evidence="1">CBHHK002</strain>
    </source>
</reference>